<protein>
    <submittedName>
        <fullName evidence="1">Uncharacterized protein</fullName>
    </submittedName>
</protein>
<dbReference type="AlphaFoldDB" id="A0AAN8YTY5"/>
<proteinExistence type="predicted"/>
<dbReference type="InterPro" id="IPR027728">
    <property type="entry name" value="Topless_fam"/>
</dbReference>
<gene>
    <name evidence="1" type="ORF">RJ641_022158</name>
</gene>
<sequence length="164" mass="17954">FILSTAIDGEIKLWMHDNCEPLVEFDAPSQCCMKVIHSVDGTRVFSCGTTKTGKSIIVEWDGSEGVAKSSYKGLGENSSGIVHFDTAKNLLAAGDEFLIKFWDMDAVELLTTIDADGGLPENPILCFNKRGNMLAVSANDNKVKILADKQGIRMLPKMEYDYGI</sequence>
<dbReference type="Gene3D" id="2.130.10.10">
    <property type="entry name" value="YVTN repeat-like/Quinoprotein amine dehydrogenase"/>
    <property type="match status" value="1"/>
</dbReference>
<keyword evidence="2" id="KW-1185">Reference proteome</keyword>
<dbReference type="EMBL" id="JBAMMX010000027">
    <property type="protein sequence ID" value="KAK6912557.1"/>
    <property type="molecule type" value="Genomic_DNA"/>
</dbReference>
<dbReference type="InterPro" id="IPR036322">
    <property type="entry name" value="WD40_repeat_dom_sf"/>
</dbReference>
<feature type="non-terminal residue" evidence="1">
    <location>
        <position position="164"/>
    </location>
</feature>
<dbReference type="GO" id="GO:0006355">
    <property type="term" value="P:regulation of DNA-templated transcription"/>
    <property type="evidence" value="ECO:0007669"/>
    <property type="project" value="InterPro"/>
</dbReference>
<reference evidence="1 2" key="1">
    <citation type="submission" date="2023-12" db="EMBL/GenBank/DDBJ databases">
        <title>A high-quality genome assembly for Dillenia turbinata (Dilleniales).</title>
        <authorList>
            <person name="Chanderbali A."/>
        </authorList>
    </citation>
    <scope>NUCLEOTIDE SEQUENCE [LARGE SCALE GENOMIC DNA]</scope>
    <source>
        <strain evidence="1">LSX21</strain>
        <tissue evidence="1">Leaf</tissue>
    </source>
</reference>
<organism evidence="1 2">
    <name type="scientific">Dillenia turbinata</name>
    <dbReference type="NCBI Taxonomy" id="194707"/>
    <lineage>
        <taxon>Eukaryota</taxon>
        <taxon>Viridiplantae</taxon>
        <taxon>Streptophyta</taxon>
        <taxon>Embryophyta</taxon>
        <taxon>Tracheophyta</taxon>
        <taxon>Spermatophyta</taxon>
        <taxon>Magnoliopsida</taxon>
        <taxon>eudicotyledons</taxon>
        <taxon>Gunneridae</taxon>
        <taxon>Pentapetalae</taxon>
        <taxon>Dilleniales</taxon>
        <taxon>Dilleniaceae</taxon>
        <taxon>Dillenia</taxon>
    </lineage>
</organism>
<evidence type="ECO:0000313" key="1">
    <source>
        <dbReference type="EMBL" id="KAK6912557.1"/>
    </source>
</evidence>
<accession>A0AAN8YTY5</accession>
<dbReference type="PANTHER" id="PTHR44083:SF48">
    <property type="entry name" value="TOPLESS-RELATED PROTEIN 4"/>
    <property type="match status" value="1"/>
</dbReference>
<feature type="non-terminal residue" evidence="1">
    <location>
        <position position="1"/>
    </location>
</feature>
<dbReference type="InterPro" id="IPR015943">
    <property type="entry name" value="WD40/YVTN_repeat-like_dom_sf"/>
</dbReference>
<comment type="caution">
    <text evidence="1">The sequence shown here is derived from an EMBL/GenBank/DDBJ whole genome shotgun (WGS) entry which is preliminary data.</text>
</comment>
<evidence type="ECO:0000313" key="2">
    <source>
        <dbReference type="Proteomes" id="UP001370490"/>
    </source>
</evidence>
<dbReference type="Proteomes" id="UP001370490">
    <property type="component" value="Unassembled WGS sequence"/>
</dbReference>
<dbReference type="PANTHER" id="PTHR44083">
    <property type="entry name" value="TOPLESS-RELATED PROTEIN 1-RELATED"/>
    <property type="match status" value="1"/>
</dbReference>
<name>A0AAN8YTY5_9MAGN</name>
<dbReference type="SUPFAM" id="SSF50978">
    <property type="entry name" value="WD40 repeat-like"/>
    <property type="match status" value="1"/>
</dbReference>